<accession>A0AAV2QRY3</accession>
<sequence length="210" mass="23600">MHTLHSKNDVIDKMAAEHSPLYASAAAAAAAVRNSPQLQDQIRKQEGASEMQLGQFLDIPHKPMQRHRSRIVLQPPGSAGSINVRHFVFSDLKKDDMDDTMDILLQNENQGPVACSSRQTTPQKKYQHQIYDANALSDFSASRSDPLVFERKHYNTPNNSLIESLKDPIETQVNIQSPGNNAEVFTEPVSYRKKNKILHATPYNVKRVQA</sequence>
<gene>
    <name evidence="1" type="ORF">MNOR_LOCUS14850</name>
</gene>
<organism evidence="1 2">
    <name type="scientific">Meganyctiphanes norvegica</name>
    <name type="common">Northern krill</name>
    <name type="synonym">Thysanopoda norvegica</name>
    <dbReference type="NCBI Taxonomy" id="48144"/>
    <lineage>
        <taxon>Eukaryota</taxon>
        <taxon>Metazoa</taxon>
        <taxon>Ecdysozoa</taxon>
        <taxon>Arthropoda</taxon>
        <taxon>Crustacea</taxon>
        <taxon>Multicrustacea</taxon>
        <taxon>Malacostraca</taxon>
        <taxon>Eumalacostraca</taxon>
        <taxon>Eucarida</taxon>
        <taxon>Euphausiacea</taxon>
        <taxon>Euphausiidae</taxon>
        <taxon>Meganyctiphanes</taxon>
    </lineage>
</organism>
<protein>
    <submittedName>
        <fullName evidence="1">Uncharacterized protein</fullName>
    </submittedName>
</protein>
<evidence type="ECO:0000313" key="2">
    <source>
        <dbReference type="Proteomes" id="UP001497623"/>
    </source>
</evidence>
<dbReference type="AlphaFoldDB" id="A0AAV2QRY3"/>
<comment type="caution">
    <text evidence="1">The sequence shown here is derived from an EMBL/GenBank/DDBJ whole genome shotgun (WGS) entry which is preliminary data.</text>
</comment>
<reference evidence="1 2" key="1">
    <citation type="submission" date="2024-05" db="EMBL/GenBank/DDBJ databases">
        <authorList>
            <person name="Wallberg A."/>
        </authorList>
    </citation>
    <scope>NUCLEOTIDE SEQUENCE [LARGE SCALE GENOMIC DNA]</scope>
</reference>
<name>A0AAV2QRY3_MEGNR</name>
<proteinExistence type="predicted"/>
<dbReference type="Proteomes" id="UP001497623">
    <property type="component" value="Unassembled WGS sequence"/>
</dbReference>
<keyword evidence="2" id="KW-1185">Reference proteome</keyword>
<dbReference type="EMBL" id="CAXKWB010009077">
    <property type="protein sequence ID" value="CAL4093394.1"/>
    <property type="molecule type" value="Genomic_DNA"/>
</dbReference>
<evidence type="ECO:0000313" key="1">
    <source>
        <dbReference type="EMBL" id="CAL4093394.1"/>
    </source>
</evidence>